<dbReference type="SUPFAM" id="SSF51998">
    <property type="entry name" value="PFL-like glycyl radical enzymes"/>
    <property type="match status" value="1"/>
</dbReference>
<comment type="pathway">
    <text evidence="12">Fermentation; pyruvate fermentation; formate from pyruvate: step 1/1.</text>
</comment>
<dbReference type="InterPro" id="IPR004184">
    <property type="entry name" value="PFL_dom"/>
</dbReference>
<keyword evidence="7 12" id="KW-0012">Acyltransferase</keyword>
<feature type="active site" description="S-acetylcysteine intermediate" evidence="9">
    <location>
        <position position="405"/>
    </location>
</feature>
<dbReference type="NCBIfam" id="TIGR01255">
    <property type="entry name" value="pyr_form_ly_1"/>
    <property type="match status" value="1"/>
</dbReference>
<evidence type="ECO:0000256" key="6">
    <source>
        <dbReference type="ARBA" id="ARBA00023277"/>
    </source>
</evidence>
<keyword evidence="16" id="KW-1185">Reference proteome</keyword>
<dbReference type="PROSITE" id="PS51149">
    <property type="entry name" value="GLY_RADICAL_2"/>
    <property type="match status" value="1"/>
</dbReference>
<dbReference type="PANTHER" id="PTHR30191">
    <property type="entry name" value="FORMATE ACETYLTRANSFERASE"/>
    <property type="match status" value="1"/>
</dbReference>
<keyword evidence="6 12" id="KW-0119">Carbohydrate metabolism</keyword>
<dbReference type="InterPro" id="IPR050244">
    <property type="entry name" value="Auton_GlycylRad_Cofactor"/>
</dbReference>
<feature type="modified residue" description="Glycine radical" evidence="10 11">
    <location>
        <position position="716"/>
    </location>
</feature>
<evidence type="ECO:0000256" key="12">
    <source>
        <dbReference type="RuleBase" id="RU368075"/>
    </source>
</evidence>
<comment type="caution">
    <text evidence="15">The sequence shown here is derived from an EMBL/GenBank/DDBJ whole genome shotgun (WGS) entry which is preliminary data.</text>
</comment>
<dbReference type="EMBL" id="JACVXC010000001">
    <property type="protein sequence ID" value="MBD0834643.1"/>
    <property type="molecule type" value="Genomic_DNA"/>
</dbReference>
<gene>
    <name evidence="15" type="primary">pflB</name>
    <name evidence="15" type="ORF">ICJ84_04270</name>
</gene>
<evidence type="ECO:0000256" key="8">
    <source>
        <dbReference type="ARBA" id="ARBA00049029"/>
    </source>
</evidence>
<comment type="catalytic activity">
    <reaction evidence="8 12">
        <text>formate + acetyl-CoA = pyruvate + CoA</text>
        <dbReference type="Rhea" id="RHEA:11844"/>
        <dbReference type="ChEBI" id="CHEBI:15361"/>
        <dbReference type="ChEBI" id="CHEBI:15740"/>
        <dbReference type="ChEBI" id="CHEBI:57287"/>
        <dbReference type="ChEBI" id="CHEBI:57288"/>
        <dbReference type="EC" id="2.3.1.54"/>
    </reaction>
</comment>
<keyword evidence="4 12" id="KW-0808">Transferase</keyword>
<comment type="subunit">
    <text evidence="12">Homodimer.</text>
</comment>
<keyword evidence="3 12" id="KW-0963">Cytoplasm</keyword>
<dbReference type="UniPathway" id="UPA00920">
    <property type="reaction ID" value="UER00891"/>
</dbReference>
<dbReference type="PIRSF" id="PIRSF000379">
    <property type="entry name" value="For_Ac_trans_1"/>
    <property type="match status" value="1"/>
</dbReference>
<dbReference type="PANTHER" id="PTHR30191:SF0">
    <property type="entry name" value="FORMATE ACETYLTRANSFERASE 1"/>
    <property type="match status" value="1"/>
</dbReference>
<proteinExistence type="inferred from homology"/>
<organism evidence="15 16">
    <name type="scientific">Aestuariibaculum suncheonense</name>
    <dbReference type="NCBI Taxonomy" id="1028745"/>
    <lineage>
        <taxon>Bacteria</taxon>
        <taxon>Pseudomonadati</taxon>
        <taxon>Bacteroidota</taxon>
        <taxon>Flavobacteriia</taxon>
        <taxon>Flavobacteriales</taxon>
        <taxon>Flavobacteriaceae</taxon>
    </lineage>
</organism>
<dbReference type="InterPro" id="IPR001150">
    <property type="entry name" value="Gly_radical"/>
</dbReference>
<evidence type="ECO:0000313" key="16">
    <source>
        <dbReference type="Proteomes" id="UP000602057"/>
    </source>
</evidence>
<sequence length="741" mass="82973">METTSIKSGVWTNQVDVRDFVLKNITPYHGTDRFLVGPSQRTLKLWEVCKQAILEERKHNGVRSVDTDTISTISAFKAGYIDKENEVIVGLQTDELLKRTMKPFGGFKVVEKALSEHDLKPNEALTELFSKYVKTHNDGVFDAYNDEIKKFRSLGFLTGLPDNYARGRIIGDYRRVALYGIDFLIEAKVADLENIQGPMTDAVIRLREEVSEQIRALHDMIVLGAKYDLDLSRPAETAKEAVQWTYMAYLAAVKEQDGAAMSLGNVSTFLDIYIQNDLEEGLITEEEAQEYIDQFVMKLRMVRHLRMGAYDEIFAGDPTWVTEAIGGMFEDGRTKVTKTSFRFLNTLYNLGPSPEPNMTILWSEELPQNFKDFCAKVAIDTSSIQFENDTLMRKSRGSDDYGIACCVSHQTIGKSIQFFGARTNLAKTLLLAINEGRCEMTGTPMVDGIAPLEGEYLDFDTVMANFKIAMKQVARVYNDSMNIIHYMHDKYYYEKAQMALIDTNPSINIAYGIAGLSIVADSLSAIKYAKVKPIRNEEGLTIDFKIEGEFPCYGNDDDRVDTLAANAVADFNNELKQLAVYKNAEPTLSVLTITSNVVYGKKTGATPDGRAEGVPFAPGANPMHGRDTHGAIASLNSVAKINYEDSQDGISNTFSIVPKSLGHNEETRIENLSTILDGYFSKGAQHVNINVLNKETLLDAMEHPEEYPQLTIRVSGYAVNFVRLTKEQQLEVITRSFHESM</sequence>
<dbReference type="GO" id="GO:0006006">
    <property type="term" value="P:glucose metabolic process"/>
    <property type="evidence" value="ECO:0007669"/>
    <property type="project" value="UniProtKB-UniRule"/>
</dbReference>
<dbReference type="GO" id="GO:0008861">
    <property type="term" value="F:formate C-acetyltransferase activity"/>
    <property type="evidence" value="ECO:0007669"/>
    <property type="project" value="UniProtKB-UniRule"/>
</dbReference>
<evidence type="ECO:0000256" key="11">
    <source>
        <dbReference type="PROSITE-ProRule" id="PRU00493"/>
    </source>
</evidence>
<evidence type="ECO:0000256" key="10">
    <source>
        <dbReference type="PIRSR" id="PIRSR000379-2"/>
    </source>
</evidence>
<evidence type="ECO:0000313" key="15">
    <source>
        <dbReference type="EMBL" id="MBD0834643.1"/>
    </source>
</evidence>
<feature type="active site" description="Cysteine radical intermediate" evidence="9">
    <location>
        <position position="406"/>
    </location>
</feature>
<name>A0A8J6U9Z8_9FLAO</name>
<dbReference type="Proteomes" id="UP000602057">
    <property type="component" value="Unassembled WGS sequence"/>
</dbReference>
<comment type="subcellular location">
    <subcellularLocation>
        <location evidence="1 12">Cytoplasm</location>
    </subcellularLocation>
</comment>
<dbReference type="PROSITE" id="PS00850">
    <property type="entry name" value="GLY_RADICAL_1"/>
    <property type="match status" value="1"/>
</dbReference>
<feature type="domain" description="Glycine radical" evidence="13">
    <location>
        <begin position="618"/>
        <end position="741"/>
    </location>
</feature>
<evidence type="ECO:0000256" key="1">
    <source>
        <dbReference type="ARBA" id="ARBA00004496"/>
    </source>
</evidence>
<accession>A0A8J6U9Z8</accession>
<dbReference type="AlphaFoldDB" id="A0A8J6U9Z8"/>
<dbReference type="Gene3D" id="3.20.70.20">
    <property type="match status" value="1"/>
</dbReference>
<dbReference type="InterPro" id="IPR019777">
    <property type="entry name" value="Form_AcTrfase_GR_CS"/>
</dbReference>
<protein>
    <recommendedName>
        <fullName evidence="12">Formate acetyltransferase</fullName>
        <ecNumber evidence="12">2.3.1.54</ecNumber>
    </recommendedName>
    <alternativeName>
        <fullName evidence="12">Pyruvate formate-lyase</fullName>
    </alternativeName>
</protein>
<evidence type="ECO:0000256" key="5">
    <source>
        <dbReference type="ARBA" id="ARBA00022818"/>
    </source>
</evidence>
<dbReference type="Pfam" id="PF01228">
    <property type="entry name" value="Gly_radical"/>
    <property type="match status" value="1"/>
</dbReference>
<dbReference type="PROSITE" id="PS51554">
    <property type="entry name" value="PFL"/>
    <property type="match status" value="1"/>
</dbReference>
<evidence type="ECO:0000256" key="7">
    <source>
        <dbReference type="ARBA" id="ARBA00023315"/>
    </source>
</evidence>
<dbReference type="Pfam" id="PF02901">
    <property type="entry name" value="PFL-like"/>
    <property type="match status" value="1"/>
</dbReference>
<evidence type="ECO:0000259" key="14">
    <source>
        <dbReference type="PROSITE" id="PS51554"/>
    </source>
</evidence>
<evidence type="ECO:0000256" key="3">
    <source>
        <dbReference type="ARBA" id="ARBA00022490"/>
    </source>
</evidence>
<feature type="domain" description="PFL" evidence="14">
    <location>
        <begin position="1"/>
        <end position="611"/>
    </location>
</feature>
<reference evidence="15" key="2">
    <citation type="submission" date="2020-09" db="EMBL/GenBank/DDBJ databases">
        <authorList>
            <person name="Wu Z."/>
        </authorList>
    </citation>
    <scope>NUCLEOTIDE SEQUENCE</scope>
    <source>
        <strain evidence="15">SC17</strain>
    </source>
</reference>
<keyword evidence="5 10" id="KW-0556">Organic radical</keyword>
<dbReference type="CDD" id="cd01678">
    <property type="entry name" value="PFL1"/>
    <property type="match status" value="1"/>
</dbReference>
<evidence type="ECO:0000256" key="4">
    <source>
        <dbReference type="ARBA" id="ARBA00022679"/>
    </source>
</evidence>
<reference evidence="15" key="1">
    <citation type="journal article" date="2013" name="Int. J. Syst. Evol. Microbiol.">
        <title>Aestuariibaculum suncheonense gen. nov., sp. nov., a marine bacterium of the family Flavobacteriaceae isolated from a tidal flat and emended descriptions of the genera Gaetbulibacter and Tamlana.</title>
        <authorList>
            <person name="Jeong S.H."/>
            <person name="Park M.S."/>
            <person name="Jin H.M."/>
            <person name="Lee K."/>
            <person name="Park W."/>
            <person name="Jeon C.O."/>
        </authorList>
    </citation>
    <scope>NUCLEOTIDE SEQUENCE</scope>
    <source>
        <strain evidence="15">SC17</strain>
    </source>
</reference>
<dbReference type="RefSeq" id="WP_188215107.1">
    <property type="nucleotide sequence ID" value="NZ_BAABGH010000004.1"/>
</dbReference>
<evidence type="ECO:0000256" key="9">
    <source>
        <dbReference type="PIRSR" id="PIRSR000379-1"/>
    </source>
</evidence>
<comment type="similarity">
    <text evidence="2 12">Belongs to the glycyl radical enzyme (GRE) family. PFL subfamily.</text>
</comment>
<evidence type="ECO:0000256" key="2">
    <source>
        <dbReference type="ARBA" id="ARBA00008375"/>
    </source>
</evidence>
<dbReference type="InterPro" id="IPR005949">
    <property type="entry name" value="Form_AcTrfase"/>
</dbReference>
<dbReference type="EC" id="2.3.1.54" evidence="12"/>
<dbReference type="GO" id="GO:0005829">
    <property type="term" value="C:cytosol"/>
    <property type="evidence" value="ECO:0007669"/>
    <property type="project" value="TreeGrafter"/>
</dbReference>
<keyword evidence="12" id="KW-0313">Glucose metabolism</keyword>
<evidence type="ECO:0000259" key="13">
    <source>
        <dbReference type="PROSITE" id="PS51149"/>
    </source>
</evidence>